<protein>
    <submittedName>
        <fullName evidence="1">Phosphorylase family protein</fullName>
    </submittedName>
</protein>
<reference evidence="1 2" key="1">
    <citation type="journal article" date="2017" name="Int. J. Parasitol.">
        <title>The genome of the protozoan parasite Cystoisospora suis and a reverse vaccinology approach to identify vaccine candidates.</title>
        <authorList>
            <person name="Palmieri N."/>
            <person name="Shrestha A."/>
            <person name="Ruttkowski B."/>
            <person name="Beck T."/>
            <person name="Vogl C."/>
            <person name="Tomley F."/>
            <person name="Blake D.P."/>
            <person name="Joachim A."/>
        </authorList>
    </citation>
    <scope>NUCLEOTIDE SEQUENCE [LARGE SCALE GENOMIC DNA]</scope>
    <source>
        <strain evidence="1 2">Wien I</strain>
    </source>
</reference>
<feature type="non-terminal residue" evidence="1">
    <location>
        <position position="79"/>
    </location>
</feature>
<gene>
    <name evidence="1" type="ORF">CSUI_008472</name>
</gene>
<feature type="non-terminal residue" evidence="1">
    <location>
        <position position="1"/>
    </location>
</feature>
<comment type="caution">
    <text evidence="1">The sequence shown here is derived from an EMBL/GenBank/DDBJ whole genome shotgun (WGS) entry which is preliminary data.</text>
</comment>
<accession>A0A2C6KMT5</accession>
<dbReference type="RefSeq" id="XP_067919419.1">
    <property type="nucleotide sequence ID" value="XM_068068604.1"/>
</dbReference>
<evidence type="ECO:0000313" key="2">
    <source>
        <dbReference type="Proteomes" id="UP000221165"/>
    </source>
</evidence>
<dbReference type="OrthoDB" id="345487at2759"/>
<proteinExistence type="predicted"/>
<dbReference type="VEuPathDB" id="ToxoDB:CSUI_008472"/>
<evidence type="ECO:0000313" key="1">
    <source>
        <dbReference type="EMBL" id="PHJ17703.1"/>
    </source>
</evidence>
<organism evidence="1 2">
    <name type="scientific">Cystoisospora suis</name>
    <dbReference type="NCBI Taxonomy" id="483139"/>
    <lineage>
        <taxon>Eukaryota</taxon>
        <taxon>Sar</taxon>
        <taxon>Alveolata</taxon>
        <taxon>Apicomplexa</taxon>
        <taxon>Conoidasida</taxon>
        <taxon>Coccidia</taxon>
        <taxon>Eucoccidiorida</taxon>
        <taxon>Eimeriorina</taxon>
        <taxon>Sarcocystidae</taxon>
        <taxon>Cystoisospora</taxon>
    </lineage>
</organism>
<name>A0A2C6KMT5_9APIC</name>
<sequence>TCSLLNPRLRPGCLVVASKGIMGCYHDYTYFDGSIEDGASIKGTSPYIITRPCAPDPELSSLIVQKVAKSIDDPSLLYT</sequence>
<dbReference type="AlphaFoldDB" id="A0A2C6KMT5"/>
<dbReference type="GeneID" id="94431815"/>
<dbReference type="EMBL" id="MIGC01004743">
    <property type="protein sequence ID" value="PHJ17703.1"/>
    <property type="molecule type" value="Genomic_DNA"/>
</dbReference>
<dbReference type="Proteomes" id="UP000221165">
    <property type="component" value="Unassembled WGS sequence"/>
</dbReference>
<keyword evidence="2" id="KW-1185">Reference proteome</keyword>